<name>A0A0A6P451_9GAMM</name>
<evidence type="ECO:0000313" key="1">
    <source>
        <dbReference type="EMBL" id="KHD05660.1"/>
    </source>
</evidence>
<comment type="caution">
    <text evidence="1">The sequence shown here is derived from an EMBL/GenBank/DDBJ whole genome shotgun (WGS) entry which is preliminary data.</text>
</comment>
<sequence>MECNEIELIEWYDNLQYKIKTVKHLRIAVDQTTHSVEQKAYNNNLAYLAGYPLEFFLKIATCVAGDFRKGHIGDSKIDLFDFYRETVQKKRAAYLLDITKLRRLGLAKFDINQSRYRPTYNYKDYG</sequence>
<dbReference type="EMBL" id="JSZA02000105">
    <property type="protein sequence ID" value="KHD05660.1"/>
    <property type="molecule type" value="Genomic_DNA"/>
</dbReference>
<evidence type="ECO:0000313" key="2">
    <source>
        <dbReference type="Proteomes" id="UP000030428"/>
    </source>
</evidence>
<keyword evidence="2" id="KW-1185">Reference proteome</keyword>
<dbReference type="Proteomes" id="UP000030428">
    <property type="component" value="Unassembled WGS sequence"/>
</dbReference>
<organism evidence="1 2">
    <name type="scientific">Candidatus Thiomargarita nelsonii</name>
    <dbReference type="NCBI Taxonomy" id="1003181"/>
    <lineage>
        <taxon>Bacteria</taxon>
        <taxon>Pseudomonadati</taxon>
        <taxon>Pseudomonadota</taxon>
        <taxon>Gammaproteobacteria</taxon>
        <taxon>Thiotrichales</taxon>
        <taxon>Thiotrichaceae</taxon>
        <taxon>Thiomargarita</taxon>
    </lineage>
</organism>
<protein>
    <submittedName>
        <fullName evidence="1">Uncharacterized protein</fullName>
    </submittedName>
</protein>
<gene>
    <name evidence="1" type="ORF">PN36_22410</name>
</gene>
<reference evidence="1 2" key="1">
    <citation type="journal article" date="2016" name="Front. Microbiol.">
        <title>Single-Cell (Meta-)Genomics of a Dimorphic Candidatus Thiomargarita nelsonii Reveals Genomic Plasticity.</title>
        <authorList>
            <person name="Flood B.E."/>
            <person name="Fliss P."/>
            <person name="Jones D.S."/>
            <person name="Dick G.J."/>
            <person name="Jain S."/>
            <person name="Kaster A.K."/>
            <person name="Winkel M."/>
            <person name="Mussmann M."/>
            <person name="Bailey J."/>
        </authorList>
    </citation>
    <scope>NUCLEOTIDE SEQUENCE [LARGE SCALE GENOMIC DNA]</scope>
    <source>
        <strain evidence="1">Hydrate Ridge</strain>
    </source>
</reference>
<accession>A0A0A6P451</accession>
<proteinExistence type="predicted"/>
<dbReference type="AlphaFoldDB" id="A0A0A6P451"/>